<evidence type="ECO:0000313" key="2">
    <source>
        <dbReference type="Proteomes" id="UP000058857"/>
    </source>
</evidence>
<organism evidence="1">
    <name type="scientific">Leptospira borgpetersenii serovar Ballum</name>
    <dbReference type="NCBI Taxonomy" id="280505"/>
    <lineage>
        <taxon>Bacteria</taxon>
        <taxon>Pseudomonadati</taxon>
        <taxon>Spirochaetota</taxon>
        <taxon>Spirochaetia</taxon>
        <taxon>Leptospirales</taxon>
        <taxon>Leptospiraceae</taxon>
        <taxon>Leptospira</taxon>
    </lineage>
</organism>
<gene>
    <name evidence="1" type="ORF">LBBP_03575</name>
</gene>
<protein>
    <submittedName>
        <fullName evidence="1">Uncharacterized protein</fullName>
    </submittedName>
</protein>
<sequence length="47" mass="5534">MFRIIWYVAFTDHSENLDVTPLFMDRGRAVGKDNFGFFSTEISFLEI</sequence>
<name>A0A0S2IVT7_LEPBO</name>
<dbReference type="Proteomes" id="UP000058857">
    <property type="component" value="Chromosome 1"/>
</dbReference>
<accession>A0A0S2IVT7</accession>
<dbReference type="PATRIC" id="fig|280505.15.peg.3487"/>
<dbReference type="EMBL" id="CP012029">
    <property type="protein sequence ID" value="ALO27762.1"/>
    <property type="molecule type" value="Genomic_DNA"/>
</dbReference>
<evidence type="ECO:0000313" key="1">
    <source>
        <dbReference type="EMBL" id="ALO27762.1"/>
    </source>
</evidence>
<reference evidence="1 2" key="1">
    <citation type="journal article" date="2015" name="PLoS Negl. Trop. Dis.">
        <title>Distribution of Plasmids in Distinct Leptospira Pathogenic Species.</title>
        <authorList>
            <person name="Wang Y."/>
            <person name="Zhuang X."/>
            <person name="Zhong Y."/>
            <person name="Zhang C."/>
            <person name="Zhang Y."/>
            <person name="Zeng L."/>
            <person name="Zhu Y."/>
            <person name="He P."/>
            <person name="Dong K."/>
            <person name="Pal U."/>
            <person name="Guo X."/>
            <person name="Qin J."/>
        </authorList>
    </citation>
    <scope>NUCLEOTIDE SEQUENCE [LARGE SCALE GENOMIC DNA]</scope>
    <source>
        <strain evidence="1 2">56604</strain>
    </source>
</reference>
<dbReference type="AlphaFoldDB" id="A0A0S2IVT7"/>
<proteinExistence type="predicted"/>